<keyword evidence="14" id="KW-0133">Cell shape</keyword>
<feature type="transmembrane region" description="Helical" evidence="14">
    <location>
        <begin position="53"/>
        <end position="77"/>
    </location>
</feature>
<feature type="transmembrane region" description="Helical" evidence="14">
    <location>
        <begin position="98"/>
        <end position="118"/>
    </location>
</feature>
<evidence type="ECO:0000256" key="5">
    <source>
        <dbReference type="ARBA" id="ARBA00022475"/>
    </source>
</evidence>
<dbReference type="EMBL" id="VBOT01000129">
    <property type="protein sequence ID" value="TMQ49017.1"/>
    <property type="molecule type" value="Genomic_DNA"/>
</dbReference>
<dbReference type="AlphaFoldDB" id="A0A538SCC8"/>
<evidence type="ECO:0000256" key="11">
    <source>
        <dbReference type="ARBA" id="ARBA00032707"/>
    </source>
</evidence>
<keyword evidence="14" id="KW-0573">Peptidoglycan synthesis</keyword>
<dbReference type="GO" id="GO:0005886">
    <property type="term" value="C:plasma membrane"/>
    <property type="evidence" value="ECO:0007669"/>
    <property type="project" value="UniProtKB-SubCell"/>
</dbReference>
<dbReference type="InterPro" id="IPR003824">
    <property type="entry name" value="UppP"/>
</dbReference>
<evidence type="ECO:0000256" key="4">
    <source>
        <dbReference type="ARBA" id="ARBA00021581"/>
    </source>
</evidence>
<dbReference type="GO" id="GO:0046677">
    <property type="term" value="P:response to antibiotic"/>
    <property type="evidence" value="ECO:0007669"/>
    <property type="project" value="UniProtKB-UniRule"/>
</dbReference>
<comment type="similarity">
    <text evidence="2 14">Belongs to the UppP family.</text>
</comment>
<dbReference type="PANTHER" id="PTHR30622:SF4">
    <property type="entry name" value="UNDECAPRENYL-DIPHOSPHATASE"/>
    <property type="match status" value="1"/>
</dbReference>
<dbReference type="GO" id="GO:0050380">
    <property type="term" value="F:undecaprenyl-diphosphatase activity"/>
    <property type="evidence" value="ECO:0007669"/>
    <property type="project" value="UniProtKB-UniRule"/>
</dbReference>
<feature type="transmembrane region" description="Helical" evidence="14">
    <location>
        <begin position="12"/>
        <end position="33"/>
    </location>
</feature>
<comment type="subcellular location">
    <subcellularLocation>
        <location evidence="1 14">Cell membrane</location>
        <topology evidence="1 14">Multi-pass membrane protein</topology>
    </subcellularLocation>
</comment>
<keyword evidence="14" id="KW-0961">Cell wall biogenesis/degradation</keyword>
<evidence type="ECO:0000256" key="14">
    <source>
        <dbReference type="HAMAP-Rule" id="MF_01006"/>
    </source>
</evidence>
<feature type="transmembrane region" description="Helical" evidence="14">
    <location>
        <begin position="257"/>
        <end position="278"/>
    </location>
</feature>
<keyword evidence="8 14" id="KW-1133">Transmembrane helix</keyword>
<feature type="transmembrane region" description="Helical" evidence="14">
    <location>
        <begin position="232"/>
        <end position="251"/>
    </location>
</feature>
<keyword evidence="7 14" id="KW-0378">Hydrolase</keyword>
<evidence type="ECO:0000256" key="12">
    <source>
        <dbReference type="ARBA" id="ARBA00032932"/>
    </source>
</evidence>
<accession>A0A538SCC8</accession>
<evidence type="ECO:0000256" key="9">
    <source>
        <dbReference type="ARBA" id="ARBA00023136"/>
    </source>
</evidence>
<dbReference type="HAMAP" id="MF_01006">
    <property type="entry name" value="Undec_diphosphatase"/>
    <property type="match status" value="1"/>
</dbReference>
<dbReference type="PANTHER" id="PTHR30622">
    <property type="entry name" value="UNDECAPRENYL-DIPHOSPHATASE"/>
    <property type="match status" value="1"/>
</dbReference>
<keyword evidence="5 14" id="KW-1003">Cell membrane</keyword>
<dbReference type="Pfam" id="PF02673">
    <property type="entry name" value="BacA"/>
    <property type="match status" value="1"/>
</dbReference>
<dbReference type="GO" id="GO:0071555">
    <property type="term" value="P:cell wall organization"/>
    <property type="evidence" value="ECO:0007669"/>
    <property type="project" value="UniProtKB-KW"/>
</dbReference>
<evidence type="ECO:0000256" key="7">
    <source>
        <dbReference type="ARBA" id="ARBA00022801"/>
    </source>
</evidence>
<comment type="catalytic activity">
    <reaction evidence="13 14">
        <text>di-trans,octa-cis-undecaprenyl diphosphate + H2O = di-trans,octa-cis-undecaprenyl phosphate + phosphate + H(+)</text>
        <dbReference type="Rhea" id="RHEA:28094"/>
        <dbReference type="ChEBI" id="CHEBI:15377"/>
        <dbReference type="ChEBI" id="CHEBI:15378"/>
        <dbReference type="ChEBI" id="CHEBI:43474"/>
        <dbReference type="ChEBI" id="CHEBI:58405"/>
        <dbReference type="ChEBI" id="CHEBI:60392"/>
        <dbReference type="EC" id="3.6.1.27"/>
    </reaction>
</comment>
<feature type="transmembrane region" description="Helical" evidence="14">
    <location>
        <begin position="200"/>
        <end position="220"/>
    </location>
</feature>
<evidence type="ECO:0000313" key="15">
    <source>
        <dbReference type="EMBL" id="TMQ49017.1"/>
    </source>
</evidence>
<protein>
    <recommendedName>
        <fullName evidence="4 14">Undecaprenyl-diphosphatase</fullName>
        <ecNumber evidence="3 14">3.6.1.27</ecNumber>
    </recommendedName>
    <alternativeName>
        <fullName evidence="12 14">Bacitracin resistance protein</fullName>
    </alternativeName>
    <alternativeName>
        <fullName evidence="11 14">Undecaprenyl pyrophosphate phosphatase</fullName>
    </alternativeName>
</protein>
<evidence type="ECO:0000256" key="8">
    <source>
        <dbReference type="ARBA" id="ARBA00022989"/>
    </source>
</evidence>
<keyword evidence="10 14" id="KW-0046">Antibiotic resistance</keyword>
<dbReference type="EC" id="3.6.1.27" evidence="3 14"/>
<keyword evidence="9 14" id="KW-0472">Membrane</keyword>
<keyword evidence="6 14" id="KW-0812">Transmembrane</keyword>
<evidence type="ECO:0000256" key="10">
    <source>
        <dbReference type="ARBA" id="ARBA00023251"/>
    </source>
</evidence>
<comment type="function">
    <text evidence="14">Catalyzes the dephosphorylation of undecaprenyl diphosphate (UPP). Confers resistance to bacitracin.</text>
</comment>
<evidence type="ECO:0000256" key="2">
    <source>
        <dbReference type="ARBA" id="ARBA00010621"/>
    </source>
</evidence>
<comment type="miscellaneous">
    <text evidence="14">Bacitracin is thought to be involved in the inhibition of peptidoglycan synthesis by sequestering undecaprenyl diphosphate, thereby reducing the pool of lipid carrier available.</text>
</comment>
<evidence type="ECO:0000256" key="1">
    <source>
        <dbReference type="ARBA" id="ARBA00004651"/>
    </source>
</evidence>
<evidence type="ECO:0000256" key="6">
    <source>
        <dbReference type="ARBA" id="ARBA00022692"/>
    </source>
</evidence>
<name>A0A538SCC8_UNCEI</name>
<dbReference type="GO" id="GO:0009252">
    <property type="term" value="P:peptidoglycan biosynthetic process"/>
    <property type="evidence" value="ECO:0007669"/>
    <property type="project" value="UniProtKB-KW"/>
</dbReference>
<dbReference type="GO" id="GO:0008360">
    <property type="term" value="P:regulation of cell shape"/>
    <property type="evidence" value="ECO:0007669"/>
    <property type="project" value="UniProtKB-KW"/>
</dbReference>
<reference evidence="15 16" key="1">
    <citation type="journal article" date="2019" name="Nat. Microbiol.">
        <title>Mediterranean grassland soil C-N compound turnover is dependent on rainfall and depth, and is mediated by genomically divergent microorganisms.</title>
        <authorList>
            <person name="Diamond S."/>
            <person name="Andeer P.F."/>
            <person name="Li Z."/>
            <person name="Crits-Christoph A."/>
            <person name="Burstein D."/>
            <person name="Anantharaman K."/>
            <person name="Lane K.R."/>
            <person name="Thomas B.C."/>
            <person name="Pan C."/>
            <person name="Northen T.R."/>
            <person name="Banfield J.F."/>
        </authorList>
    </citation>
    <scope>NUCLEOTIDE SEQUENCE [LARGE SCALE GENOMIC DNA]</scope>
    <source>
        <strain evidence="15">WS_3</strain>
    </source>
</reference>
<gene>
    <name evidence="14" type="primary">uppP</name>
    <name evidence="15" type="ORF">E6K73_10705</name>
</gene>
<organism evidence="15 16">
    <name type="scientific">Eiseniibacteriota bacterium</name>
    <dbReference type="NCBI Taxonomy" id="2212470"/>
    <lineage>
        <taxon>Bacteria</taxon>
        <taxon>Candidatus Eiseniibacteriota</taxon>
    </lineage>
</organism>
<evidence type="ECO:0000256" key="13">
    <source>
        <dbReference type="ARBA" id="ARBA00047594"/>
    </source>
</evidence>
<sequence length="280" mass="29805">MDPKVCEAKVRVLACRAMSPLQALVLGAVQGVTEFLPISSSAHLYAIPTLLGWRYAGVAFDVALHWGTLIALLAAFWREWLQLVRGAFARDRAQRLQAWSTWLKLGAASVPAAAAGVLLKDLAETRLRSLPLQAATLFVFGLLLWWVDRARPASRDPAIPGWGTCMLMGTAQTLALVPGVSRSGITMTAGRAACLSRVAAARFSFLLATPITFGAGLVELRHLSPELGAGTLAIGVASAAVVGVLAIRGLIRWLGHAGFGAFFAYRAAFALFILFAVAKR</sequence>
<evidence type="ECO:0000256" key="3">
    <source>
        <dbReference type="ARBA" id="ARBA00012374"/>
    </source>
</evidence>
<dbReference type="Proteomes" id="UP000320184">
    <property type="component" value="Unassembled WGS sequence"/>
</dbReference>
<comment type="caution">
    <text evidence="15">The sequence shown here is derived from an EMBL/GenBank/DDBJ whole genome shotgun (WGS) entry which is preliminary data.</text>
</comment>
<feature type="transmembrane region" description="Helical" evidence="14">
    <location>
        <begin position="130"/>
        <end position="147"/>
    </location>
</feature>
<evidence type="ECO:0000313" key="16">
    <source>
        <dbReference type="Proteomes" id="UP000320184"/>
    </source>
</evidence>
<proteinExistence type="inferred from homology"/>